<dbReference type="CDD" id="cd11060">
    <property type="entry name" value="CYP57A1-like"/>
    <property type="match status" value="1"/>
</dbReference>
<dbReference type="SUPFAM" id="SSF48264">
    <property type="entry name" value="Cytochrome P450"/>
    <property type="match status" value="1"/>
</dbReference>
<protein>
    <recommendedName>
        <fullName evidence="12">Pisatin demethylase</fullName>
    </recommendedName>
</protein>
<feature type="transmembrane region" description="Helical" evidence="9">
    <location>
        <begin position="20"/>
        <end position="41"/>
    </location>
</feature>
<comment type="caution">
    <text evidence="10">The sequence shown here is derived from an EMBL/GenBank/DDBJ whole genome shotgun (WGS) entry which is preliminary data.</text>
</comment>
<evidence type="ECO:0000313" key="11">
    <source>
        <dbReference type="Proteomes" id="UP001320420"/>
    </source>
</evidence>
<keyword evidence="9" id="KW-0472">Membrane</keyword>
<evidence type="ECO:0000313" key="10">
    <source>
        <dbReference type="EMBL" id="KAK7754571.1"/>
    </source>
</evidence>
<evidence type="ECO:0000256" key="9">
    <source>
        <dbReference type="SAM" id="Phobius"/>
    </source>
</evidence>
<dbReference type="PANTHER" id="PTHR24305:SF77">
    <property type="entry name" value="CYTOCHROME P450 MONOOXYGENASE"/>
    <property type="match status" value="1"/>
</dbReference>
<evidence type="ECO:0000256" key="1">
    <source>
        <dbReference type="ARBA" id="ARBA00001971"/>
    </source>
</evidence>
<feature type="binding site" description="axial binding residue" evidence="8">
    <location>
        <position position="475"/>
    </location>
    <ligand>
        <name>heme</name>
        <dbReference type="ChEBI" id="CHEBI:30413"/>
    </ligand>
    <ligandPart>
        <name>Fe</name>
        <dbReference type="ChEBI" id="CHEBI:18248"/>
    </ligandPart>
</feature>
<evidence type="ECO:0000256" key="6">
    <source>
        <dbReference type="ARBA" id="ARBA00023004"/>
    </source>
</evidence>
<dbReference type="InterPro" id="IPR036396">
    <property type="entry name" value="Cyt_P450_sf"/>
</dbReference>
<keyword evidence="9" id="KW-1133">Transmembrane helix</keyword>
<evidence type="ECO:0000256" key="3">
    <source>
        <dbReference type="ARBA" id="ARBA00022617"/>
    </source>
</evidence>
<evidence type="ECO:0000256" key="2">
    <source>
        <dbReference type="ARBA" id="ARBA00010617"/>
    </source>
</evidence>
<keyword evidence="3 8" id="KW-0349">Heme</keyword>
<gene>
    <name evidence="10" type="ORF">SLS62_003353</name>
</gene>
<evidence type="ECO:0000256" key="8">
    <source>
        <dbReference type="PIRSR" id="PIRSR602401-1"/>
    </source>
</evidence>
<organism evidence="10 11">
    <name type="scientific">Diatrype stigma</name>
    <dbReference type="NCBI Taxonomy" id="117547"/>
    <lineage>
        <taxon>Eukaryota</taxon>
        <taxon>Fungi</taxon>
        <taxon>Dikarya</taxon>
        <taxon>Ascomycota</taxon>
        <taxon>Pezizomycotina</taxon>
        <taxon>Sordariomycetes</taxon>
        <taxon>Xylariomycetidae</taxon>
        <taxon>Xylariales</taxon>
        <taxon>Diatrypaceae</taxon>
        <taxon>Diatrype</taxon>
    </lineage>
</organism>
<dbReference type="PRINTS" id="PR00385">
    <property type="entry name" value="P450"/>
</dbReference>
<dbReference type="AlphaFoldDB" id="A0AAN9UV61"/>
<dbReference type="PANTHER" id="PTHR24305">
    <property type="entry name" value="CYTOCHROME P450"/>
    <property type="match status" value="1"/>
</dbReference>
<evidence type="ECO:0000256" key="5">
    <source>
        <dbReference type="ARBA" id="ARBA00023002"/>
    </source>
</evidence>
<keyword evidence="6 8" id="KW-0408">Iron</keyword>
<evidence type="ECO:0000256" key="4">
    <source>
        <dbReference type="ARBA" id="ARBA00022723"/>
    </source>
</evidence>
<comment type="similarity">
    <text evidence="2">Belongs to the cytochrome P450 family.</text>
</comment>
<dbReference type="Proteomes" id="UP001320420">
    <property type="component" value="Unassembled WGS sequence"/>
</dbReference>
<dbReference type="GO" id="GO:0016705">
    <property type="term" value="F:oxidoreductase activity, acting on paired donors, with incorporation or reduction of molecular oxygen"/>
    <property type="evidence" value="ECO:0007669"/>
    <property type="project" value="InterPro"/>
</dbReference>
<name>A0AAN9UV61_9PEZI</name>
<dbReference type="Pfam" id="PF00067">
    <property type="entry name" value="p450"/>
    <property type="match status" value="1"/>
</dbReference>
<comment type="cofactor">
    <cofactor evidence="1 8">
        <name>heme</name>
        <dbReference type="ChEBI" id="CHEBI:30413"/>
    </cofactor>
</comment>
<dbReference type="PRINTS" id="PR00463">
    <property type="entry name" value="EP450I"/>
</dbReference>
<accession>A0AAN9UV61</accession>
<dbReference type="Gene3D" id="1.10.630.10">
    <property type="entry name" value="Cytochrome P450"/>
    <property type="match status" value="1"/>
</dbReference>
<dbReference type="GO" id="GO:0005506">
    <property type="term" value="F:iron ion binding"/>
    <property type="evidence" value="ECO:0007669"/>
    <property type="project" value="InterPro"/>
</dbReference>
<reference evidence="10 11" key="1">
    <citation type="submission" date="2024-02" db="EMBL/GenBank/DDBJ databases">
        <title>De novo assembly and annotation of 12 fungi associated with fruit tree decline syndrome in Ontario, Canada.</title>
        <authorList>
            <person name="Sulman M."/>
            <person name="Ellouze W."/>
            <person name="Ilyukhin E."/>
        </authorList>
    </citation>
    <scope>NUCLEOTIDE SEQUENCE [LARGE SCALE GENOMIC DNA]</scope>
    <source>
        <strain evidence="10 11">M11/M66-122</strain>
    </source>
</reference>
<dbReference type="InterPro" id="IPR001128">
    <property type="entry name" value="Cyt_P450"/>
</dbReference>
<sequence>MDLQSLGQLWPSASSSNISLSTAFLALTSALFLYLAITTFASWYRLRHIPGPFLASISYLWLARVAAGGRQFWVYRDLPRRYRDRHNNEEGEEGRSGPALIRVGPNELSTDDPEVLRRVAGVRSAYGRDPWYLAARFDPYHDNVFTILGADAHDRFKAKIAGAYGGRETPALEPGIDDQIRELLLLLRRKYLSTPAEPRPVEFAELTSFFAMDTITRSAFGKEFGYLRTDSDVYGFLAGVRETWPSLAIALDLPWIRNILFSRLYLRLFGPKTTDTSGLGKLMGIAEEVVAKRFGPDAKQEKDMLGAFINHGLDRQECATEALFMIIAGFENTSSVIRSTMLYLMTTPQVYHRFKKEIMRVVRAGQASSPITFEEAKRIPYLQALVYEGIRMRPPAPGLYPKSVPPEGDVIDGHFIPGGTAIGMNTGALVRSTALFGADADVFRPERFLEVTDEAARAEMERNVELVFGYGRWMCAGKPVAFMELNKVFFELMRAFDFQLVNPMKPWDSRSYSQFIDENMWVQVTESSEV</sequence>
<keyword evidence="11" id="KW-1185">Reference proteome</keyword>
<dbReference type="InterPro" id="IPR002401">
    <property type="entry name" value="Cyt_P450_E_grp-I"/>
</dbReference>
<dbReference type="GO" id="GO:0004497">
    <property type="term" value="F:monooxygenase activity"/>
    <property type="evidence" value="ECO:0007669"/>
    <property type="project" value="UniProtKB-KW"/>
</dbReference>
<evidence type="ECO:0008006" key="12">
    <source>
        <dbReference type="Google" id="ProtNLM"/>
    </source>
</evidence>
<proteinExistence type="inferred from homology"/>
<evidence type="ECO:0000256" key="7">
    <source>
        <dbReference type="ARBA" id="ARBA00023033"/>
    </source>
</evidence>
<feature type="transmembrane region" description="Helical" evidence="9">
    <location>
        <begin position="53"/>
        <end position="73"/>
    </location>
</feature>
<keyword evidence="9" id="KW-0812">Transmembrane</keyword>
<keyword evidence="5" id="KW-0560">Oxidoreductase</keyword>
<dbReference type="GO" id="GO:0020037">
    <property type="term" value="F:heme binding"/>
    <property type="evidence" value="ECO:0007669"/>
    <property type="project" value="InterPro"/>
</dbReference>
<keyword evidence="7" id="KW-0503">Monooxygenase</keyword>
<dbReference type="InterPro" id="IPR050121">
    <property type="entry name" value="Cytochrome_P450_monoxygenase"/>
</dbReference>
<dbReference type="EMBL" id="JAKJXP020000019">
    <property type="protein sequence ID" value="KAK7754571.1"/>
    <property type="molecule type" value="Genomic_DNA"/>
</dbReference>
<keyword evidence="4 8" id="KW-0479">Metal-binding</keyword>